<dbReference type="AlphaFoldDB" id="A0A0K0Y360"/>
<accession>A0A0K0Y360</accession>
<dbReference type="KEGG" id="otm:OSB_07460"/>
<proteinExistence type="predicted"/>
<dbReference type="Proteomes" id="UP000067444">
    <property type="component" value="Chromosome"/>
</dbReference>
<gene>
    <name evidence="1" type="ORF">OSB_07460</name>
</gene>
<reference evidence="1 2" key="1">
    <citation type="journal article" date="2015" name="Genome Announc.">
        <title>Closed Genome Sequence of Octadecabacter temperatus SB1, the First Mesophilic Species of the Genus Octadecabacter.</title>
        <authorList>
            <person name="Voget S."/>
            <person name="Billerbeck S."/>
            <person name="Simon M."/>
            <person name="Daniel R."/>
        </authorList>
    </citation>
    <scope>NUCLEOTIDE SEQUENCE [LARGE SCALE GENOMIC DNA]</scope>
    <source>
        <strain evidence="1 2">SB1</strain>
    </source>
</reference>
<evidence type="ECO:0000313" key="2">
    <source>
        <dbReference type="Proteomes" id="UP000067444"/>
    </source>
</evidence>
<organism evidence="1 2">
    <name type="scientific">Octadecabacter temperatus</name>
    <dbReference type="NCBI Taxonomy" id="1458307"/>
    <lineage>
        <taxon>Bacteria</taxon>
        <taxon>Pseudomonadati</taxon>
        <taxon>Pseudomonadota</taxon>
        <taxon>Alphaproteobacteria</taxon>
        <taxon>Rhodobacterales</taxon>
        <taxon>Roseobacteraceae</taxon>
        <taxon>Octadecabacter</taxon>
    </lineage>
</organism>
<keyword evidence="2" id="KW-1185">Reference proteome</keyword>
<name>A0A0K0Y360_9RHOB</name>
<sequence>MFEIAIGVTVGAIIVVLFIVERAIGNLPASHWISRKLKGKETGIYGGDCGGPVGGSDFDGCD</sequence>
<dbReference type="EMBL" id="CP012160">
    <property type="protein sequence ID" value="AKS45307.1"/>
    <property type="molecule type" value="Genomic_DNA"/>
</dbReference>
<dbReference type="RefSeq" id="WP_049833713.1">
    <property type="nucleotide sequence ID" value="NZ_CP012160.1"/>
</dbReference>
<evidence type="ECO:0000313" key="1">
    <source>
        <dbReference type="EMBL" id="AKS45307.1"/>
    </source>
</evidence>
<protein>
    <submittedName>
        <fullName evidence="1">Uncharacterized protein</fullName>
    </submittedName>
</protein>